<gene>
    <name evidence="7" type="primary">5573114</name>
</gene>
<dbReference type="Proteomes" id="UP000008820">
    <property type="component" value="Chromosome 2"/>
</dbReference>
<keyword evidence="3" id="KW-0677">Repeat</keyword>
<dbReference type="Pfam" id="PF07776">
    <property type="entry name" value="zf-AD"/>
    <property type="match status" value="1"/>
</dbReference>
<keyword evidence="4" id="KW-0863">Zinc-finger</keyword>
<evidence type="ECO:0000256" key="2">
    <source>
        <dbReference type="ARBA" id="ARBA00022723"/>
    </source>
</evidence>
<comment type="subcellular location">
    <subcellularLocation>
        <location evidence="1">Nucleus</location>
    </subcellularLocation>
</comment>
<dbReference type="InterPro" id="IPR012934">
    <property type="entry name" value="Znf_AD"/>
</dbReference>
<dbReference type="InterPro" id="IPR036236">
    <property type="entry name" value="Znf_C2H2_sf"/>
</dbReference>
<evidence type="ECO:0000256" key="4">
    <source>
        <dbReference type="ARBA" id="ARBA00022771"/>
    </source>
</evidence>
<protein>
    <submittedName>
        <fullName evidence="7">Uncharacterized protein</fullName>
    </submittedName>
</protein>
<dbReference type="FunFam" id="3.30.160.60:FF:000100">
    <property type="entry name" value="Zinc finger 45-like"/>
    <property type="match status" value="1"/>
</dbReference>
<evidence type="ECO:0000256" key="1">
    <source>
        <dbReference type="ARBA" id="ARBA00004123"/>
    </source>
</evidence>
<accession>A0A6I8TZG2</accession>
<dbReference type="PANTHER" id="PTHR24379:SF121">
    <property type="entry name" value="C2H2-TYPE DOMAIN-CONTAINING PROTEIN"/>
    <property type="match status" value="1"/>
</dbReference>
<dbReference type="PROSITE" id="PS50157">
    <property type="entry name" value="ZINC_FINGER_C2H2_2"/>
    <property type="match status" value="8"/>
</dbReference>
<name>A0A6I8TZG2_AEDAE</name>
<evidence type="ECO:0000256" key="5">
    <source>
        <dbReference type="ARBA" id="ARBA00022833"/>
    </source>
</evidence>
<dbReference type="PROSITE" id="PS00028">
    <property type="entry name" value="ZINC_FINGER_C2H2_1"/>
    <property type="match status" value="8"/>
</dbReference>
<proteinExistence type="predicted"/>
<dbReference type="SMART" id="SM00868">
    <property type="entry name" value="zf-AD"/>
    <property type="match status" value="1"/>
</dbReference>
<dbReference type="PANTHER" id="PTHR24379">
    <property type="entry name" value="KRAB AND ZINC FINGER DOMAIN-CONTAINING"/>
    <property type="match status" value="1"/>
</dbReference>
<dbReference type="AlphaFoldDB" id="A0A6I8TZG2"/>
<sequence length="588" mass="68376">MSSENCEIKVKEELPSEDDFVPAPDEDIRVLDQFCRLCLRTGTDFVSLISYVQGFPISHVFHSITGFELVLEDTLPSKVCQICFNTLEKGFNIRQRFIESYRLLESFNSSQERSLIDRLSEFQNDTDKHPKITNPENVPCVSIPINIKQEPELDLEPEELPEPEPSKSSLANKAVKKRVNNRYNCKIKRAKLDPNKCYICEQMHENPESLNAHLSAHAEMIPYQCEECKESDRPVKLTSLIMLHKHFRMHASAIKCSKCPIRTNTMAAMYGHMQIYHGENSDTEYTCQLCGEKLISKIALGRHMRFHKARDEGRYTCSFCQTRFATKPHLTRHERIHTNERPFQCHYCPKSYKTQSVRNLHERKHTGEKGFHCEICGKRFRLRSILNSHIAAVHGERKEPEGPQPLLECDFEGCSYSTTKKGAFYNHKAIHEPKFQCTLCPKKFPTGQRLEIHQFVHTGVKKFQCHLCSKQFLSKLNLDAHVETHTNTTPFTCELCGKEFLRQRSYKQHLVRHTNLPMNFECGYCGKKFRYRGELVRHEKTHEKAANREKLTILENDNEQSTVTDREKLTSLENYNEQSIVTVKEEVE</sequence>
<reference evidence="7 8" key="1">
    <citation type="submission" date="2017-06" db="EMBL/GenBank/DDBJ databases">
        <title>Aedes aegypti genome working group (AGWG) sequencing and assembly.</title>
        <authorList>
            <consortium name="Aedes aegypti Genome Working Group (AGWG)"/>
            <person name="Matthews B.J."/>
        </authorList>
    </citation>
    <scope>NUCLEOTIDE SEQUENCE [LARGE SCALE GENOMIC DNA]</scope>
    <source>
        <strain evidence="7 8">LVP_AGWG</strain>
    </source>
</reference>
<dbReference type="GO" id="GO:0005634">
    <property type="term" value="C:nucleus"/>
    <property type="evidence" value="ECO:0007669"/>
    <property type="project" value="UniProtKB-SubCell"/>
</dbReference>
<dbReference type="PROSITE" id="PS51915">
    <property type="entry name" value="ZAD"/>
    <property type="match status" value="1"/>
</dbReference>
<dbReference type="Gene3D" id="3.30.160.60">
    <property type="entry name" value="Classic Zinc Finger"/>
    <property type="match status" value="9"/>
</dbReference>
<dbReference type="FunFam" id="3.30.160.60:FF:000145">
    <property type="entry name" value="Zinc finger protein 574"/>
    <property type="match status" value="1"/>
</dbReference>
<keyword evidence="5" id="KW-0862">Zinc</keyword>
<keyword evidence="2" id="KW-0479">Metal-binding</keyword>
<dbReference type="SUPFAM" id="SSF57667">
    <property type="entry name" value="beta-beta-alpha zinc fingers"/>
    <property type="match status" value="5"/>
</dbReference>
<keyword evidence="8" id="KW-1185">Reference proteome</keyword>
<dbReference type="SUPFAM" id="SSF57716">
    <property type="entry name" value="Glucocorticoid receptor-like (DNA-binding domain)"/>
    <property type="match status" value="1"/>
</dbReference>
<dbReference type="InParanoid" id="A0A6I8TZG2"/>
<dbReference type="Pfam" id="PF00096">
    <property type="entry name" value="zf-C2H2"/>
    <property type="match status" value="2"/>
</dbReference>
<evidence type="ECO:0000256" key="3">
    <source>
        <dbReference type="ARBA" id="ARBA00022737"/>
    </source>
</evidence>
<dbReference type="EnsemblMetazoa" id="AAEL019889-RA">
    <property type="protein sequence ID" value="AAEL019889-PA"/>
    <property type="gene ID" value="AAEL019889"/>
</dbReference>
<reference evidence="7" key="2">
    <citation type="submission" date="2020-05" db="UniProtKB">
        <authorList>
            <consortium name="EnsemblMetazoa"/>
        </authorList>
    </citation>
    <scope>IDENTIFICATION</scope>
    <source>
        <strain evidence="7">LVP_AGWG</strain>
    </source>
</reference>
<dbReference type="SMART" id="SM00355">
    <property type="entry name" value="ZnF_C2H2"/>
    <property type="match status" value="12"/>
</dbReference>
<dbReference type="InterPro" id="IPR013087">
    <property type="entry name" value="Znf_C2H2_type"/>
</dbReference>
<evidence type="ECO:0000313" key="7">
    <source>
        <dbReference type="EnsemblMetazoa" id="AAEL019889-PA"/>
    </source>
</evidence>
<dbReference type="GO" id="GO:0008270">
    <property type="term" value="F:zinc ion binding"/>
    <property type="evidence" value="ECO:0007669"/>
    <property type="project" value="UniProtKB-UniRule"/>
</dbReference>
<evidence type="ECO:0000313" key="8">
    <source>
        <dbReference type="Proteomes" id="UP000008820"/>
    </source>
</evidence>
<dbReference type="OrthoDB" id="7762213at2759"/>
<evidence type="ECO:0000256" key="6">
    <source>
        <dbReference type="ARBA" id="ARBA00023242"/>
    </source>
</evidence>
<organism evidence="7 8">
    <name type="scientific">Aedes aegypti</name>
    <name type="common">Yellowfever mosquito</name>
    <name type="synonym">Culex aegypti</name>
    <dbReference type="NCBI Taxonomy" id="7159"/>
    <lineage>
        <taxon>Eukaryota</taxon>
        <taxon>Metazoa</taxon>
        <taxon>Ecdysozoa</taxon>
        <taxon>Arthropoda</taxon>
        <taxon>Hexapoda</taxon>
        <taxon>Insecta</taxon>
        <taxon>Pterygota</taxon>
        <taxon>Neoptera</taxon>
        <taxon>Endopterygota</taxon>
        <taxon>Diptera</taxon>
        <taxon>Nematocera</taxon>
        <taxon>Culicoidea</taxon>
        <taxon>Culicidae</taxon>
        <taxon>Culicinae</taxon>
        <taxon>Aedini</taxon>
        <taxon>Aedes</taxon>
        <taxon>Stegomyia</taxon>
    </lineage>
</organism>
<keyword evidence="6" id="KW-0539">Nucleus</keyword>